<comment type="caution">
    <text evidence="11">The sequence shown here is derived from an EMBL/GenBank/DDBJ whole genome shotgun (WGS) entry which is preliminary data.</text>
</comment>
<evidence type="ECO:0000256" key="6">
    <source>
        <dbReference type="ARBA" id="ARBA00022927"/>
    </source>
</evidence>
<evidence type="ECO:0000256" key="5">
    <source>
        <dbReference type="ARBA" id="ARBA00022856"/>
    </source>
</evidence>
<dbReference type="GO" id="GO:0035673">
    <property type="term" value="F:oligopeptide transmembrane transporter activity"/>
    <property type="evidence" value="ECO:0007669"/>
    <property type="project" value="InterPro"/>
</dbReference>
<feature type="transmembrane region" description="Helical" evidence="10">
    <location>
        <begin position="729"/>
        <end position="753"/>
    </location>
</feature>
<feature type="compositionally biased region" description="Basic residues" evidence="9">
    <location>
        <begin position="1008"/>
        <end position="1022"/>
    </location>
</feature>
<evidence type="ECO:0000256" key="9">
    <source>
        <dbReference type="SAM" id="MobiDB-lite"/>
    </source>
</evidence>
<evidence type="ECO:0000256" key="7">
    <source>
        <dbReference type="ARBA" id="ARBA00022989"/>
    </source>
</evidence>
<name>F9G830_FUSOF</name>
<dbReference type="GO" id="GO:0015031">
    <property type="term" value="P:protein transport"/>
    <property type="evidence" value="ECO:0007669"/>
    <property type="project" value="UniProtKB-KW"/>
</dbReference>
<feature type="transmembrane region" description="Helical" evidence="10">
    <location>
        <begin position="683"/>
        <end position="709"/>
    </location>
</feature>
<keyword evidence="8 10" id="KW-0472">Membrane</keyword>
<dbReference type="InterPro" id="IPR004813">
    <property type="entry name" value="OPT"/>
</dbReference>
<feature type="transmembrane region" description="Helical" evidence="10">
    <location>
        <begin position="76"/>
        <end position="96"/>
    </location>
</feature>
<feature type="compositionally biased region" description="Polar residues" evidence="9">
    <location>
        <begin position="852"/>
        <end position="866"/>
    </location>
</feature>
<reference evidence="11" key="1">
    <citation type="journal article" date="2012" name="Mol. Plant Microbe Interact.">
        <title>A highly conserved effector in Fusarium oxysporum is required for full virulence on Arabidopsis.</title>
        <authorList>
            <person name="Thatcher L.F."/>
            <person name="Gardiner D.M."/>
            <person name="Kazan K."/>
            <person name="Manners J."/>
        </authorList>
    </citation>
    <scope>NUCLEOTIDE SEQUENCE [LARGE SCALE GENOMIC DNA]</scope>
    <source>
        <strain evidence="11">Fo5176</strain>
    </source>
</reference>
<evidence type="ECO:0000256" key="8">
    <source>
        <dbReference type="ARBA" id="ARBA00023136"/>
    </source>
</evidence>
<accession>F9G830</accession>
<sequence>MSISEKETKPESPSSKADIYPADEKRGLPQDDKNVHDIEIMSSDKVKQPLETAEDIVTHVIQVDDDPTMNPWTIRMFVVGIGLSAFGGVLQEIMYFKPQVVYVSVMFLTVLAETLGTGLAHIIPRWGRIGRLLNPGPWNRKEHTAAVLMASAASVSALSTEALTVQKLWYGGYPDQAAGIFITLSSQLIGYGVAGMMRSVLLYPTKMLYPANLPITTVMETLHKPKSETRKRFQVFWIVFVAIFCWEWFPEYIFPLLSAVSVFCLADRHNPVFTNLFGGSQGNEGMGFLSICFDWNYIAGFGSPLWMPLQTLFNSYLGYIGGIALSMGLYYGNYWRAKDFPFMAQLLYDGSSNTTSHIPYNETAIMNPDFTVNNDLVDQQGLPYLTATYINYLITSNAGLTATIVHMLLWNYAEVSLGWAWITVANMKKLLRPETYKFWQHVGTRTEEEKQKLRDDPSIDPHYKLMLDYDEVPNSWYFVILLSSIIIGLACLYAMKSTLPWWGFILAIIFLVVFLVFFGAQYAITGFGFNLQPIFQMLAGYMFPGRPLANMYFTSYTYNALSQGFLLLRDLKLAQQNKLSPKATFTTQVIGCILGALLNYVMMISIVDNQAAILKSAEGTNVWSGAQVQQFNTLAIAWSIAPKMFSIGARYEWVTIAYLIGFAAPLPFYFAHKFFPHIRIFSYLNIPIILWYLGYLFVGLNASVTSYFILGAFGQFYLRRYRPEWFVKWNYLISAALDGGTQVMVFIATFAVFGGSGKSVPFPAWAGNKVDNFDYCAFNANMLHSLGGVLSTGVDPRFFQHQKLASFNIFNTAATRPMSFLKRCGIGSMGESQPKEESSEAPSGASAPIRSDPNSTTNHDTSASQANITCLMPKKNMESKMADQTAAEAGDQNSAQGTKSLDENPALSHCSASDEDGESAGPKPTGPSSEEENLSPQRTKTAGSRFEFDFSSMFNPEASERESGGYLSREPSPPAPRGTSGDVGDEAVPSTALTSPPGPRKVTDPNHPKHQKKAKTVKKGRPKVIGITSDESSGLSSNEVDDPWDNTDSQEVEGQMTDDEMHLTKAQGKKSDKEVNVTGSKKVLVKANEPEKGLGEDEGGVLKVGGGARPYQRRGDLRNCQQRSKAGPQHVDKGADEEEGRAGERQTKESFFQHFDSRSGVSLLFHGAGFDSEKYPIIFNMAVKYISSTKFFQAKVFSGWGAQKRINTEADLLRAASARYPHYVLTMAPDLILCLIAAIDLRPEAYGEPNGRGITIIGDFHVFNHLRSAIALVETIAWGKGSRGQLLMLGRRGDQEPVLPGLPAPKST</sequence>
<feature type="transmembrane region" description="Helical" evidence="10">
    <location>
        <begin position="389"/>
        <end position="409"/>
    </location>
</feature>
<comment type="subcellular location">
    <subcellularLocation>
        <location evidence="1">Membrane</location>
        <topology evidence="1">Multi-pass membrane protein</topology>
    </subcellularLocation>
</comment>
<feature type="compositionally biased region" description="Basic and acidic residues" evidence="9">
    <location>
        <begin position="22"/>
        <end position="34"/>
    </location>
</feature>
<feature type="transmembrane region" description="Helical" evidence="10">
    <location>
        <begin position="177"/>
        <end position="197"/>
    </location>
</feature>
<feature type="transmembrane region" description="Helical" evidence="10">
    <location>
        <begin position="316"/>
        <end position="335"/>
    </location>
</feature>
<feature type="transmembrane region" description="Helical" evidence="10">
    <location>
        <begin position="144"/>
        <end position="165"/>
    </location>
</feature>
<feature type="transmembrane region" description="Helical" evidence="10">
    <location>
        <begin position="653"/>
        <end position="671"/>
    </location>
</feature>
<feature type="transmembrane region" description="Helical" evidence="10">
    <location>
        <begin position="475"/>
        <end position="494"/>
    </location>
</feature>
<evidence type="ECO:0008006" key="12">
    <source>
        <dbReference type="Google" id="ProtNLM"/>
    </source>
</evidence>
<dbReference type="NCBIfam" id="TIGR00728">
    <property type="entry name" value="OPT_sfam"/>
    <property type="match status" value="1"/>
</dbReference>
<evidence type="ECO:0000256" key="10">
    <source>
        <dbReference type="SAM" id="Phobius"/>
    </source>
</evidence>
<feature type="region of interest" description="Disordered" evidence="9">
    <location>
        <begin position="878"/>
        <end position="1059"/>
    </location>
</feature>
<dbReference type="PaxDb" id="5507-FOXG_16609P0"/>
<feature type="transmembrane region" description="Helical" evidence="10">
    <location>
        <begin position="589"/>
        <end position="607"/>
    </location>
</feature>
<feature type="region of interest" description="Disordered" evidence="9">
    <location>
        <begin position="1091"/>
        <end position="1146"/>
    </location>
</feature>
<dbReference type="GO" id="GO:0016020">
    <property type="term" value="C:membrane"/>
    <property type="evidence" value="ECO:0007669"/>
    <property type="project" value="UniProtKB-SubCell"/>
</dbReference>
<dbReference type="InterPro" id="IPR004648">
    <property type="entry name" value="Oligpept_transpt"/>
</dbReference>
<feature type="transmembrane region" description="Helical" evidence="10">
    <location>
        <begin position="233"/>
        <end position="249"/>
    </location>
</feature>
<feature type="compositionally biased region" description="Basic and acidic residues" evidence="9">
    <location>
        <begin position="1"/>
        <end position="10"/>
    </location>
</feature>
<feature type="compositionally biased region" description="Acidic residues" evidence="9">
    <location>
        <begin position="1039"/>
        <end position="1051"/>
    </location>
</feature>
<dbReference type="EMBL" id="AFQF01003653">
    <property type="protein sequence ID" value="EGU74655.1"/>
    <property type="molecule type" value="Genomic_DNA"/>
</dbReference>
<evidence type="ECO:0000256" key="2">
    <source>
        <dbReference type="ARBA" id="ARBA00008807"/>
    </source>
</evidence>
<organism evidence="11">
    <name type="scientific">Fusarium oxysporum (strain Fo5176)</name>
    <name type="common">Fusarium vascular wilt</name>
    <dbReference type="NCBI Taxonomy" id="660025"/>
    <lineage>
        <taxon>Eukaryota</taxon>
        <taxon>Fungi</taxon>
        <taxon>Dikarya</taxon>
        <taxon>Ascomycota</taxon>
        <taxon>Pezizomycotina</taxon>
        <taxon>Sordariomycetes</taxon>
        <taxon>Hypocreomycetidae</taxon>
        <taxon>Hypocreales</taxon>
        <taxon>Nectriaceae</taxon>
        <taxon>Fusarium</taxon>
        <taxon>Fusarium oxysporum species complex</taxon>
    </lineage>
</organism>
<evidence type="ECO:0000313" key="11">
    <source>
        <dbReference type="EMBL" id="EGU74655.1"/>
    </source>
</evidence>
<keyword evidence="6" id="KW-0653">Protein transport</keyword>
<evidence type="ECO:0000256" key="4">
    <source>
        <dbReference type="ARBA" id="ARBA00022692"/>
    </source>
</evidence>
<evidence type="ECO:0000256" key="3">
    <source>
        <dbReference type="ARBA" id="ARBA00022448"/>
    </source>
</evidence>
<protein>
    <recommendedName>
        <fullName evidence="12">Sexual differentiation process protein isp4</fullName>
    </recommendedName>
</protein>
<dbReference type="Pfam" id="PF03169">
    <property type="entry name" value="OPT"/>
    <property type="match status" value="1"/>
</dbReference>
<feature type="compositionally biased region" description="Basic and acidic residues" evidence="9">
    <location>
        <begin position="1130"/>
        <end position="1146"/>
    </location>
</feature>
<evidence type="ECO:0000256" key="1">
    <source>
        <dbReference type="ARBA" id="ARBA00004141"/>
    </source>
</evidence>
<keyword evidence="7 10" id="KW-1133">Transmembrane helix</keyword>
<feature type="transmembrane region" description="Helical" evidence="10">
    <location>
        <begin position="501"/>
        <end position="529"/>
    </location>
</feature>
<dbReference type="OrthoDB" id="9986677at2759"/>
<comment type="similarity">
    <text evidence="2">Belongs to the oligopeptide OPT transporter family.</text>
</comment>
<dbReference type="PANTHER" id="PTHR22601">
    <property type="entry name" value="ISP4 LIKE PROTEIN"/>
    <property type="match status" value="1"/>
</dbReference>
<feature type="region of interest" description="Disordered" evidence="9">
    <location>
        <begin position="825"/>
        <end position="866"/>
    </location>
</feature>
<keyword evidence="5" id="KW-0571">Peptide transport</keyword>
<keyword evidence="3" id="KW-0813">Transport</keyword>
<feature type="compositionally biased region" description="Polar residues" evidence="9">
    <location>
        <begin position="1029"/>
        <end position="1038"/>
    </location>
</feature>
<feature type="region of interest" description="Disordered" evidence="9">
    <location>
        <begin position="1"/>
        <end position="34"/>
    </location>
</feature>
<feature type="transmembrane region" description="Helical" evidence="10">
    <location>
        <begin position="102"/>
        <end position="123"/>
    </location>
</feature>
<proteinExistence type="inferred from homology"/>
<gene>
    <name evidence="11" type="ORF">FOXB_14812</name>
</gene>
<keyword evidence="4 10" id="KW-0812">Transmembrane</keyword>